<reference evidence="5" key="1">
    <citation type="journal article" date="2013" name="Stand. Genomic Sci.">
        <title>Complete genome sequence of Desulfocapsa sulfexigens, a marine deltaproteobacterium specialized in disproportionating inorganic sulfur compounds.</title>
        <authorList>
            <person name="Finster K.W."/>
            <person name="Kjeldsen K.U."/>
            <person name="Kube M."/>
            <person name="Reinhardt R."/>
            <person name="Mussmann M."/>
            <person name="Amann R."/>
            <person name="Schreiber L."/>
        </authorList>
    </citation>
    <scope>NUCLEOTIDE SEQUENCE [LARGE SCALE GENOMIC DNA]</scope>
    <source>
        <strain evidence="5">DSM 10523 / SB164P1</strain>
    </source>
</reference>
<evidence type="ECO:0000256" key="1">
    <source>
        <dbReference type="SAM" id="Coils"/>
    </source>
</evidence>
<gene>
    <name evidence="4" type="ordered locus">UWK_01642</name>
</gene>
<organism evidence="4 5">
    <name type="scientific">Desulfocapsa sulfexigens (strain DSM 10523 / SB164P1)</name>
    <dbReference type="NCBI Taxonomy" id="1167006"/>
    <lineage>
        <taxon>Bacteria</taxon>
        <taxon>Pseudomonadati</taxon>
        <taxon>Thermodesulfobacteriota</taxon>
        <taxon>Desulfobulbia</taxon>
        <taxon>Desulfobulbales</taxon>
        <taxon>Desulfocapsaceae</taxon>
        <taxon>Desulfocapsa</taxon>
    </lineage>
</organism>
<dbReference type="Gene3D" id="3.10.110.10">
    <property type="entry name" value="Ubiquitin Conjugating Enzyme"/>
    <property type="match status" value="1"/>
</dbReference>
<proteinExistence type="predicted"/>
<dbReference type="InterPro" id="IPR011990">
    <property type="entry name" value="TPR-like_helical_dom_sf"/>
</dbReference>
<sequence length="816" mass="92417">MNKTSNQLDTVFQEVNEYFADIPAITVMPGEGNPPDQYTVSFRITGMCRENSGEVYSCDNHVISISLPFGFPHFPPNCIPESPTFHPDFDSSAICIGDVWEADKSIITLIIHIARMISGEIYSNSNAFNEEAADWYRDNRDQLPFDTPDLEKITPTPIEEDIEEGIDWDVSDDDQKGIDTLDDDDFGTSFAPLKESTPPVKIDTDRLRVIAKQKRFQALSRELQSIHEPFEGREGFEEQTRTAMDQAMAIYHEADKLEHQGKQKEALEKYTSIEKLVSDYPNLQEAKDRVQQAFDLLGDWVNNVSDEQDSNDTAEDSETSVPDQDSNAPSSAKRTFFEDSKAVSKKLFFFALACGSIALIVTVTLSYLSLGSNLKKARKQFDECQNLLTANNFQGAEKKCNEALRLTTEIQLVKQNEKDELAKKIENLLASPKFRQGLAGKILFDGQYITETTKEFLLTFQETKKNGDSFFTQERWADAVSSYAKALEIAKKTEAIDDAMLAEVNQKHSRAQFNSMMHAGEKSLSISDWNGATTHFGKALQLAKANPNVLPEDITQLELLSNQAKFNTLRDQGHEFFNAGEWDKALSSYQLALDLVQKLNLSKSDTISNLHENIAKTKIYMTIEKGKKAFAASKWDEVIAQYEKAIILLEENSKLLSRIDTEESRIKLSRIMLHAEIIKNKQDVAKHLKSDDFALAIGKLEAIQKAITRSQFTDQAEFTTILKEIANQIEEAEKQVLLIEQISYLTDNYEKLFLKHYPAATRSALSAPAVEYLRNIDDKMLFRMQCTETSGGRPLRLQMDYLYSPSTKTWSFYTEE</sequence>
<dbReference type="HOGENOM" id="CLU_359726_0_0_7"/>
<dbReference type="KEGG" id="dsf:UWK_01642"/>
<feature type="transmembrane region" description="Helical" evidence="3">
    <location>
        <begin position="347"/>
        <end position="370"/>
    </location>
</feature>
<keyword evidence="1" id="KW-0175">Coiled coil</keyword>
<accession>M1PEQ9</accession>
<keyword evidence="3" id="KW-0472">Membrane</keyword>
<dbReference type="SUPFAM" id="SSF54495">
    <property type="entry name" value="UBC-like"/>
    <property type="match status" value="1"/>
</dbReference>
<dbReference type="SMART" id="SM00028">
    <property type="entry name" value="TPR"/>
    <property type="match status" value="5"/>
</dbReference>
<keyword evidence="4" id="KW-0436">Ligase</keyword>
<evidence type="ECO:0000256" key="3">
    <source>
        <dbReference type="SAM" id="Phobius"/>
    </source>
</evidence>
<dbReference type="OrthoDB" id="5428193at2"/>
<keyword evidence="3" id="KW-1133">Transmembrane helix</keyword>
<dbReference type="STRING" id="1167006.UWK_01642"/>
<dbReference type="InterPro" id="IPR016135">
    <property type="entry name" value="UBQ-conjugating_enzyme/RWD"/>
</dbReference>
<evidence type="ECO:0000313" key="5">
    <source>
        <dbReference type="Proteomes" id="UP000011721"/>
    </source>
</evidence>
<feature type="compositionally biased region" description="Acidic residues" evidence="2">
    <location>
        <begin position="306"/>
        <end position="318"/>
    </location>
</feature>
<dbReference type="Proteomes" id="UP000011721">
    <property type="component" value="Chromosome"/>
</dbReference>
<evidence type="ECO:0000256" key="2">
    <source>
        <dbReference type="SAM" id="MobiDB-lite"/>
    </source>
</evidence>
<dbReference type="Gene3D" id="1.25.40.10">
    <property type="entry name" value="Tetratricopeptide repeat domain"/>
    <property type="match status" value="2"/>
</dbReference>
<feature type="region of interest" description="Disordered" evidence="2">
    <location>
        <begin position="305"/>
        <end position="332"/>
    </location>
</feature>
<feature type="compositionally biased region" description="Polar residues" evidence="2">
    <location>
        <begin position="319"/>
        <end position="332"/>
    </location>
</feature>
<feature type="coiled-coil region" evidence="1">
    <location>
        <begin position="715"/>
        <end position="742"/>
    </location>
</feature>
<dbReference type="RefSeq" id="WP_015403891.1">
    <property type="nucleotide sequence ID" value="NC_020304.1"/>
</dbReference>
<dbReference type="InterPro" id="IPR019734">
    <property type="entry name" value="TPR_rpt"/>
</dbReference>
<dbReference type="eggNOG" id="COG0457">
    <property type="taxonomic scope" value="Bacteria"/>
</dbReference>
<dbReference type="AlphaFoldDB" id="M1PEQ9"/>
<protein>
    <submittedName>
        <fullName evidence="4">Ubiquitin-protein ligase</fullName>
    </submittedName>
</protein>
<dbReference type="EMBL" id="CP003985">
    <property type="protein sequence ID" value="AGF78200.1"/>
    <property type="molecule type" value="Genomic_DNA"/>
</dbReference>
<keyword evidence="3" id="KW-0812">Transmembrane</keyword>
<evidence type="ECO:0000313" key="4">
    <source>
        <dbReference type="EMBL" id="AGF78200.1"/>
    </source>
</evidence>
<keyword evidence="5" id="KW-1185">Reference proteome</keyword>
<name>M1PEQ9_DESSD</name>
<dbReference type="GO" id="GO:0016874">
    <property type="term" value="F:ligase activity"/>
    <property type="evidence" value="ECO:0007669"/>
    <property type="project" value="UniProtKB-KW"/>
</dbReference>
<dbReference type="eggNOG" id="COG5078">
    <property type="taxonomic scope" value="Bacteria"/>
</dbReference>
<dbReference type="SUPFAM" id="SSF48452">
    <property type="entry name" value="TPR-like"/>
    <property type="match status" value="1"/>
</dbReference>